<dbReference type="EMBL" id="BMMH01000013">
    <property type="protein sequence ID" value="GGL31994.1"/>
    <property type="molecule type" value="Genomic_DNA"/>
</dbReference>
<evidence type="ECO:0000313" key="1">
    <source>
        <dbReference type="EMBL" id="GGL31994.1"/>
    </source>
</evidence>
<dbReference type="RefSeq" id="WP_156426345.1">
    <property type="nucleotide sequence ID" value="NZ_BMMH01000013.1"/>
</dbReference>
<sequence length="61" mass="6808">MSSSADRYAEPADDSYCRGTVLRRRRYAQGSAVTRRVDPVHSAPGLYRPWLVPGMIDPPDS</sequence>
<reference evidence="1" key="1">
    <citation type="journal article" date="2014" name="Int. J. Syst. Evol. Microbiol.">
        <title>Complete genome sequence of Corynebacterium casei LMG S-19264T (=DSM 44701T), isolated from a smear-ripened cheese.</title>
        <authorList>
            <consortium name="US DOE Joint Genome Institute (JGI-PGF)"/>
            <person name="Walter F."/>
            <person name="Albersmeier A."/>
            <person name="Kalinowski J."/>
            <person name="Ruckert C."/>
        </authorList>
    </citation>
    <scope>NUCLEOTIDE SEQUENCE</scope>
    <source>
        <strain evidence="1">CGMCC 4.3508</strain>
    </source>
</reference>
<name>A0A917RU92_9NOCA</name>
<dbReference type="Proteomes" id="UP000638263">
    <property type="component" value="Unassembled WGS sequence"/>
</dbReference>
<accession>A0A917RU92</accession>
<organism evidence="1 2">
    <name type="scientific">Nocardia jinanensis</name>
    <dbReference type="NCBI Taxonomy" id="382504"/>
    <lineage>
        <taxon>Bacteria</taxon>
        <taxon>Bacillati</taxon>
        <taxon>Actinomycetota</taxon>
        <taxon>Actinomycetes</taxon>
        <taxon>Mycobacteriales</taxon>
        <taxon>Nocardiaceae</taxon>
        <taxon>Nocardia</taxon>
    </lineage>
</organism>
<gene>
    <name evidence="1" type="ORF">GCM10011588_53490</name>
</gene>
<comment type="caution">
    <text evidence="1">The sequence shown here is derived from an EMBL/GenBank/DDBJ whole genome shotgun (WGS) entry which is preliminary data.</text>
</comment>
<keyword evidence="2" id="KW-1185">Reference proteome</keyword>
<protein>
    <submittedName>
        <fullName evidence="1">Uncharacterized protein</fullName>
    </submittedName>
</protein>
<proteinExistence type="predicted"/>
<reference evidence="1" key="2">
    <citation type="submission" date="2020-09" db="EMBL/GenBank/DDBJ databases">
        <authorList>
            <person name="Sun Q."/>
            <person name="Zhou Y."/>
        </authorList>
    </citation>
    <scope>NUCLEOTIDE SEQUENCE</scope>
    <source>
        <strain evidence="1">CGMCC 4.3508</strain>
    </source>
</reference>
<evidence type="ECO:0000313" key="2">
    <source>
        <dbReference type="Proteomes" id="UP000638263"/>
    </source>
</evidence>
<dbReference type="AlphaFoldDB" id="A0A917RU92"/>